<dbReference type="SMART" id="SM00382">
    <property type="entry name" value="AAA"/>
    <property type="match status" value="1"/>
</dbReference>
<dbReference type="Proteomes" id="UP000004283">
    <property type="component" value="Unassembled WGS sequence"/>
</dbReference>
<dbReference type="InterPro" id="IPR002789">
    <property type="entry name" value="HerA_central"/>
</dbReference>
<dbReference type="PANTHER" id="PTHR42957">
    <property type="entry name" value="HELICASE MJ1565-RELATED"/>
    <property type="match status" value="1"/>
</dbReference>
<dbReference type="Gene3D" id="3.40.50.300">
    <property type="entry name" value="P-loop containing nucleotide triphosphate hydrolases"/>
    <property type="match status" value="2"/>
</dbReference>
<protein>
    <recommendedName>
        <fullName evidence="1">AAA+ ATPase domain-containing protein</fullName>
    </recommendedName>
</protein>
<feature type="domain" description="AAA+ ATPase" evidence="1">
    <location>
        <begin position="58"/>
        <end position="383"/>
    </location>
</feature>
<sequence>MNSAIISESIKIVSKTFHYIGIKMIDKQKRKDTSLIFKRQFFDVKAQEYLPISADELLSQHLLITGVTGSGKSSTVLTIIEELKKNQQNVIVLDPTGEFRTIPNVQRIVLGDDGFFDVTHLMSDQIAHLLNITDESLLANLPAAIESLQIQNNVVAKPGIYKKINRSQIEHDNLVEQLKIKDKYFDLSLLANQLQEEFITPYVDERADFSLLGQIYDKEAIAKAWSSLAQLKQTLKNKQIRTLLLRSTKQEIVHYDVDYLLRLFITRRATKQSLIIDLSLFSHEQKLNQVLVEILTLQMMSIAKLNGLSFPVTIFIDEAHRYLSNDGHGNYGIFSLIREGRKLGLDLMLSTQSPLDVPVELLGQFGSFIVQRLNTRNEMKNLLIIKEDLIDQVAHLATGEALLKTIGRQELKKVKVELSTISHQTENIPFGL</sequence>
<dbReference type="Pfam" id="PF01935">
    <property type="entry name" value="DUF87"/>
    <property type="match status" value="1"/>
</dbReference>
<dbReference type="SUPFAM" id="SSF52540">
    <property type="entry name" value="P-loop containing nucleoside triphosphate hydrolases"/>
    <property type="match status" value="1"/>
</dbReference>
<dbReference type="PANTHER" id="PTHR42957:SF1">
    <property type="entry name" value="HELICASE MJ1565-RELATED"/>
    <property type="match status" value="1"/>
</dbReference>
<proteinExistence type="predicted"/>
<name>C2KKQ5_LEUMC</name>
<evidence type="ECO:0000313" key="2">
    <source>
        <dbReference type="EMBL" id="EEJ42192.1"/>
    </source>
</evidence>
<dbReference type="AlphaFoldDB" id="C2KKQ5"/>
<accession>C2KKQ5</accession>
<evidence type="ECO:0000313" key="3">
    <source>
        <dbReference type="Proteomes" id="UP000004283"/>
    </source>
</evidence>
<dbReference type="HOGENOM" id="CLU_050624_0_0_9"/>
<gene>
    <name evidence="2" type="ORF">HMPREF0555_1221</name>
</gene>
<dbReference type="EMBL" id="ACKV01000068">
    <property type="protein sequence ID" value="EEJ42192.1"/>
    <property type="molecule type" value="Genomic_DNA"/>
</dbReference>
<reference evidence="2 3" key="1">
    <citation type="submission" date="2009-04" db="EMBL/GenBank/DDBJ databases">
        <authorList>
            <person name="Qin X."/>
            <person name="Bachman B."/>
            <person name="Battles P."/>
            <person name="Bell A."/>
            <person name="Bess C."/>
            <person name="Bickham C."/>
            <person name="Chaboub L."/>
            <person name="Chen D."/>
            <person name="Coyle M."/>
            <person name="Deiros D.R."/>
            <person name="Dinh H."/>
            <person name="Forbes L."/>
            <person name="Fowler G."/>
            <person name="Francisco L."/>
            <person name="Fu Q."/>
            <person name="Gubbala S."/>
            <person name="Hale W."/>
            <person name="Han Y."/>
            <person name="Hemphill L."/>
            <person name="Highlander S.K."/>
            <person name="Hirani K."/>
            <person name="Hogues M."/>
            <person name="Jackson L."/>
            <person name="Jakkamsetti A."/>
            <person name="Javaid M."/>
            <person name="Jiang H."/>
            <person name="Korchina V."/>
            <person name="Kovar C."/>
            <person name="Lara F."/>
            <person name="Lee S."/>
            <person name="Mata R."/>
            <person name="Mathew T."/>
            <person name="Moen C."/>
            <person name="Morales K."/>
            <person name="Munidasa M."/>
            <person name="Nazareth L."/>
            <person name="Ngo R."/>
            <person name="Nguyen L."/>
            <person name="Okwuonu G."/>
            <person name="Ongeri F."/>
            <person name="Patil S."/>
            <person name="Petrosino J."/>
            <person name="Pham C."/>
            <person name="Pham P."/>
            <person name="Pu L.-L."/>
            <person name="Puazo M."/>
            <person name="Raj R."/>
            <person name="Reid J."/>
            <person name="Rouhana J."/>
            <person name="Saada N."/>
            <person name="Shang Y."/>
            <person name="Simmons D."/>
            <person name="Thornton R."/>
            <person name="Warren J."/>
            <person name="Weissenberger G."/>
            <person name="Zhang J."/>
            <person name="Zhang L."/>
            <person name="Zhou C."/>
            <person name="Zhu D."/>
            <person name="Muzny D."/>
            <person name="Worley K."/>
            <person name="Gibbs R."/>
        </authorList>
    </citation>
    <scope>NUCLEOTIDE SEQUENCE [LARGE SCALE GENOMIC DNA]</scope>
    <source>
        <strain evidence="2 3">ATCC 19254</strain>
    </source>
</reference>
<evidence type="ECO:0000259" key="1">
    <source>
        <dbReference type="SMART" id="SM00382"/>
    </source>
</evidence>
<dbReference type="InterPro" id="IPR008571">
    <property type="entry name" value="HerA-like"/>
</dbReference>
<dbReference type="InterPro" id="IPR003593">
    <property type="entry name" value="AAA+_ATPase"/>
</dbReference>
<dbReference type="InterPro" id="IPR027417">
    <property type="entry name" value="P-loop_NTPase"/>
</dbReference>
<comment type="caution">
    <text evidence="2">The sequence shown here is derived from an EMBL/GenBank/DDBJ whole genome shotgun (WGS) entry which is preliminary data.</text>
</comment>
<organism evidence="2 3">
    <name type="scientific">Leuconostoc mesenteroides subsp. cremoris ATCC 19254</name>
    <dbReference type="NCBI Taxonomy" id="586220"/>
    <lineage>
        <taxon>Bacteria</taxon>
        <taxon>Bacillati</taxon>
        <taxon>Bacillota</taxon>
        <taxon>Bacilli</taxon>
        <taxon>Lactobacillales</taxon>
        <taxon>Lactobacillaceae</taxon>
        <taxon>Leuconostoc</taxon>
    </lineage>
</organism>